<gene>
    <name evidence="1" type="ORF">MBRA_19760</name>
</gene>
<organism evidence="1 2">
    <name type="scientific">Mycobacterium branderi</name>
    <dbReference type="NCBI Taxonomy" id="43348"/>
    <lineage>
        <taxon>Bacteria</taxon>
        <taxon>Bacillati</taxon>
        <taxon>Actinomycetota</taxon>
        <taxon>Actinomycetes</taxon>
        <taxon>Mycobacteriales</taxon>
        <taxon>Mycobacteriaceae</taxon>
        <taxon>Mycobacterium</taxon>
    </lineage>
</organism>
<accession>A0ABM7KLI9</accession>
<dbReference type="Proteomes" id="UP000467379">
    <property type="component" value="Chromosome"/>
</dbReference>
<name>A0ABM7KLI9_9MYCO</name>
<keyword evidence="2" id="KW-1185">Reference proteome</keyword>
<proteinExistence type="predicted"/>
<reference evidence="1 2" key="1">
    <citation type="journal article" date="2019" name="Emerg. Microbes Infect.">
        <title>Comprehensive subspecies identification of 175 nontuberculous mycobacteria species based on 7547 genomic profiles.</title>
        <authorList>
            <person name="Matsumoto Y."/>
            <person name="Kinjo T."/>
            <person name="Motooka D."/>
            <person name="Nabeya D."/>
            <person name="Jung N."/>
            <person name="Uechi K."/>
            <person name="Horii T."/>
            <person name="Iida T."/>
            <person name="Fujita J."/>
            <person name="Nakamura S."/>
        </authorList>
    </citation>
    <scope>NUCLEOTIDE SEQUENCE [LARGE SCALE GENOMIC DNA]</scope>
    <source>
        <strain evidence="1 2">JCM 12687</strain>
    </source>
</reference>
<dbReference type="EMBL" id="AP022606">
    <property type="protein sequence ID" value="BBZ11781.1"/>
    <property type="molecule type" value="Genomic_DNA"/>
</dbReference>
<sequence>MVGARKPDPGTTTGAPHFPSVTAMTWTQLHERMAFMADLIDRAAENPDAALHCNGNLPDVERLFGGEEGLLLSLQQRWITAVTARLDGDISVEQARAEIAAAEPGLRALLDAAAKRSRRLRSEQSAEQTVA</sequence>
<evidence type="ECO:0000313" key="2">
    <source>
        <dbReference type="Proteomes" id="UP000467379"/>
    </source>
</evidence>
<protein>
    <submittedName>
        <fullName evidence="1">Uncharacterized protein</fullName>
    </submittedName>
</protein>
<evidence type="ECO:0000313" key="1">
    <source>
        <dbReference type="EMBL" id="BBZ11781.1"/>
    </source>
</evidence>